<keyword evidence="3" id="KW-1185">Reference proteome</keyword>
<evidence type="ECO:0000313" key="2">
    <source>
        <dbReference type="EMBL" id="REK70097.1"/>
    </source>
</evidence>
<dbReference type="Proteomes" id="UP000265581">
    <property type="component" value="Unassembled WGS sequence"/>
</dbReference>
<gene>
    <name evidence="2" type="ORF">DX116_13055</name>
</gene>
<dbReference type="AlphaFoldDB" id="A0A371P2D4"/>
<keyword evidence="1" id="KW-1133">Transmembrane helix</keyword>
<organism evidence="2 3">
    <name type="scientific">Aeromicrobium endophyticum</name>
    <dbReference type="NCBI Taxonomy" id="2292704"/>
    <lineage>
        <taxon>Bacteria</taxon>
        <taxon>Bacillati</taxon>
        <taxon>Actinomycetota</taxon>
        <taxon>Actinomycetes</taxon>
        <taxon>Propionibacteriales</taxon>
        <taxon>Nocardioidaceae</taxon>
        <taxon>Aeromicrobium</taxon>
    </lineage>
</organism>
<evidence type="ECO:0000256" key="1">
    <source>
        <dbReference type="SAM" id="Phobius"/>
    </source>
</evidence>
<name>A0A371P2D4_9ACTN</name>
<sequence length="153" mass="15306">MPVWLVAEHGVVALVAPGESPTGYVDIFRVPTRQARVTSAAQRITVTVGGQSYPVLARPRGPVIGSALGVAGSTAHLAGVEIVYGAATAARAGNLAADASAFAQQGGPAFLAAARRSGARVRRAGYGVVLGLGLAIGLLLVVVVTMIVVASLP</sequence>
<feature type="transmembrane region" description="Helical" evidence="1">
    <location>
        <begin position="124"/>
        <end position="150"/>
    </location>
</feature>
<proteinExistence type="predicted"/>
<accession>A0A371P2D4</accession>
<comment type="caution">
    <text evidence="2">The sequence shown here is derived from an EMBL/GenBank/DDBJ whole genome shotgun (WGS) entry which is preliminary data.</text>
</comment>
<keyword evidence="1" id="KW-0812">Transmembrane</keyword>
<reference evidence="2 3" key="1">
    <citation type="submission" date="2018-08" db="EMBL/GenBank/DDBJ databases">
        <title>Aeromicrobium sp. M2KJ-4, whole genome shotgun sequence.</title>
        <authorList>
            <person name="Tuo L."/>
        </authorList>
    </citation>
    <scope>NUCLEOTIDE SEQUENCE [LARGE SCALE GENOMIC DNA]</scope>
    <source>
        <strain evidence="2 3">M2KJ-4</strain>
    </source>
</reference>
<evidence type="ECO:0000313" key="3">
    <source>
        <dbReference type="Proteomes" id="UP000265581"/>
    </source>
</evidence>
<protein>
    <submittedName>
        <fullName evidence="2">Uncharacterized protein</fullName>
    </submittedName>
</protein>
<keyword evidence="1" id="KW-0472">Membrane</keyword>
<dbReference type="EMBL" id="QUBR01000002">
    <property type="protein sequence ID" value="REK70097.1"/>
    <property type="molecule type" value="Genomic_DNA"/>
</dbReference>